<sequence length="173" mass="19970">MRGPWSPTRNGQVECRENDALNGQITDAPVLCRPQERGRQSAGQLAEKRKRDGRGKRGAKCRDQREREGRAVAYEKATAAAGVSALWRQLHVRERLTLVDHRGREKGRGTERGNDEDDDVDQREREREREEKEQERERNETGADHRLSRTNYATSNVQEAINSANRNEYFILD</sequence>
<organism evidence="3">
    <name type="scientific">Camponotus floridanus</name>
    <name type="common">Florida carpenter ant</name>
    <dbReference type="NCBI Taxonomy" id="104421"/>
    <lineage>
        <taxon>Eukaryota</taxon>
        <taxon>Metazoa</taxon>
        <taxon>Ecdysozoa</taxon>
        <taxon>Arthropoda</taxon>
        <taxon>Hexapoda</taxon>
        <taxon>Insecta</taxon>
        <taxon>Pterygota</taxon>
        <taxon>Neoptera</taxon>
        <taxon>Endopterygota</taxon>
        <taxon>Hymenoptera</taxon>
        <taxon>Apocrita</taxon>
        <taxon>Aculeata</taxon>
        <taxon>Formicoidea</taxon>
        <taxon>Formicidae</taxon>
        <taxon>Formicinae</taxon>
        <taxon>Camponotus</taxon>
    </lineage>
</organism>
<feature type="compositionally biased region" description="Basic and acidic residues" evidence="1">
    <location>
        <begin position="97"/>
        <end position="113"/>
    </location>
</feature>
<dbReference type="Proteomes" id="UP000000311">
    <property type="component" value="Unassembled WGS sequence"/>
</dbReference>
<evidence type="ECO:0000313" key="2">
    <source>
        <dbReference type="EMBL" id="EFN74166.1"/>
    </source>
</evidence>
<protein>
    <submittedName>
        <fullName evidence="2">Uncharacterized protein</fullName>
    </submittedName>
</protein>
<evidence type="ECO:0000313" key="3">
    <source>
        <dbReference type="Proteomes" id="UP000000311"/>
    </source>
</evidence>
<name>E1ZX76_CAMFO</name>
<dbReference type="EMBL" id="GL435030">
    <property type="protein sequence ID" value="EFN74166.1"/>
    <property type="molecule type" value="Genomic_DNA"/>
</dbReference>
<feature type="compositionally biased region" description="Basic and acidic residues" evidence="1">
    <location>
        <begin position="60"/>
        <end position="70"/>
    </location>
</feature>
<proteinExistence type="predicted"/>
<feature type="region of interest" description="Disordered" evidence="1">
    <location>
        <begin position="97"/>
        <end position="158"/>
    </location>
</feature>
<dbReference type="InParanoid" id="E1ZX76"/>
<reference evidence="2 3" key="1">
    <citation type="journal article" date="2010" name="Science">
        <title>Genomic comparison of the ants Camponotus floridanus and Harpegnathos saltator.</title>
        <authorList>
            <person name="Bonasio R."/>
            <person name="Zhang G."/>
            <person name="Ye C."/>
            <person name="Mutti N.S."/>
            <person name="Fang X."/>
            <person name="Qin N."/>
            <person name="Donahue G."/>
            <person name="Yang P."/>
            <person name="Li Q."/>
            <person name="Li C."/>
            <person name="Zhang P."/>
            <person name="Huang Z."/>
            <person name="Berger S.L."/>
            <person name="Reinberg D."/>
            <person name="Wang J."/>
            <person name="Liebig J."/>
        </authorList>
    </citation>
    <scope>NUCLEOTIDE SEQUENCE [LARGE SCALE GENOMIC DNA]</scope>
    <source>
        <strain evidence="3">C129</strain>
    </source>
</reference>
<accession>E1ZX76</accession>
<keyword evidence="3" id="KW-1185">Reference proteome</keyword>
<feature type="compositionally biased region" description="Polar residues" evidence="1">
    <location>
        <begin position="149"/>
        <end position="158"/>
    </location>
</feature>
<evidence type="ECO:0000256" key="1">
    <source>
        <dbReference type="SAM" id="MobiDB-lite"/>
    </source>
</evidence>
<dbReference type="AlphaFoldDB" id="E1ZX76"/>
<gene>
    <name evidence="2" type="ORF">EAG_14078</name>
</gene>
<feature type="region of interest" description="Disordered" evidence="1">
    <location>
        <begin position="1"/>
        <end position="70"/>
    </location>
</feature>
<feature type="compositionally biased region" description="Basic and acidic residues" evidence="1">
    <location>
        <begin position="122"/>
        <end position="147"/>
    </location>
</feature>